<dbReference type="Proteomes" id="UP000239406">
    <property type="component" value="Unassembled WGS sequence"/>
</dbReference>
<keyword evidence="4" id="KW-1185">Reference proteome</keyword>
<feature type="compositionally biased region" description="Low complexity" evidence="2">
    <location>
        <begin position="39"/>
        <end position="74"/>
    </location>
</feature>
<sequence>MTQVTIPVPAQAAASTSQGAAPGTPEYNAAMIALFEGQGAPASQAAQAPAAAPQGDQKPADQPTAQGGQAAQTPPENPQGDQKPADQKPGESEQKPDDQKPDETPKPKTLGDYLATPYTEFVGQDGQVKAEVREDLKTRFGITDEQIDAHFAAMKLADEQSARFTEMEKRLAELERERRTAVLHTYAGGQAQFEELIAWGNANLTPQERTFLNDQLNGPFAQQAIELLKFKRGATVQADPQIHTPTTGASGAQGGFRSQAEYLAAISDPRYETDHAYRQQVYSRLAVSDF</sequence>
<dbReference type="InterPro" id="IPR008768">
    <property type="entry name" value="Gp9-like"/>
</dbReference>
<dbReference type="EMBL" id="PSNY01000001">
    <property type="protein sequence ID" value="PPE71473.1"/>
    <property type="molecule type" value="Genomic_DNA"/>
</dbReference>
<reference evidence="3 4" key="1">
    <citation type="submission" date="2018-02" db="EMBL/GenBank/DDBJ databases">
        <title>Reclassifiation of [Polyangium] brachysporum DSM 7029 as Guopingzhaonella breviflexa gen. nov., sp. nov., a member of the family Comamonadaceae.</title>
        <authorList>
            <person name="Tang B."/>
        </authorList>
    </citation>
    <scope>NUCLEOTIDE SEQUENCE [LARGE SCALE GENOMIC DNA]</scope>
    <source>
        <strain evidence="3 4">DSM 15344</strain>
    </source>
</reference>
<evidence type="ECO:0000256" key="1">
    <source>
        <dbReference type="SAM" id="Coils"/>
    </source>
</evidence>
<accession>A0A2S5T917</accession>
<evidence type="ECO:0000313" key="3">
    <source>
        <dbReference type="EMBL" id="PPE71473.1"/>
    </source>
</evidence>
<evidence type="ECO:0000256" key="2">
    <source>
        <dbReference type="SAM" id="MobiDB-lite"/>
    </source>
</evidence>
<dbReference type="AlphaFoldDB" id="A0A2S5T917"/>
<name>A0A2S5T917_9BURK</name>
<feature type="compositionally biased region" description="Basic and acidic residues" evidence="2">
    <location>
        <begin position="83"/>
        <end position="106"/>
    </location>
</feature>
<feature type="region of interest" description="Disordered" evidence="2">
    <location>
        <begin position="1"/>
        <end position="24"/>
    </location>
</feature>
<feature type="coiled-coil region" evidence="1">
    <location>
        <begin position="157"/>
        <end position="184"/>
    </location>
</feature>
<dbReference type="Pfam" id="PF05396">
    <property type="entry name" value="Phage_T7_Capsid"/>
    <property type="match status" value="1"/>
</dbReference>
<keyword evidence="1" id="KW-0175">Coiled coil</keyword>
<proteinExistence type="predicted"/>
<protein>
    <submittedName>
        <fullName evidence="3">Uncharacterized protein</fullName>
    </submittedName>
</protein>
<dbReference type="RefSeq" id="WP_104355667.1">
    <property type="nucleotide sequence ID" value="NZ_CP064338.1"/>
</dbReference>
<comment type="caution">
    <text evidence="3">The sequence shown here is derived from an EMBL/GenBank/DDBJ whole genome shotgun (WGS) entry which is preliminary data.</text>
</comment>
<organism evidence="3 4">
    <name type="scientific">Caldimonas thermodepolymerans</name>
    <dbReference type="NCBI Taxonomy" id="215580"/>
    <lineage>
        <taxon>Bacteria</taxon>
        <taxon>Pseudomonadati</taxon>
        <taxon>Pseudomonadota</taxon>
        <taxon>Betaproteobacteria</taxon>
        <taxon>Burkholderiales</taxon>
        <taxon>Sphaerotilaceae</taxon>
        <taxon>Caldimonas</taxon>
    </lineage>
</organism>
<feature type="compositionally biased region" description="Low complexity" evidence="2">
    <location>
        <begin position="9"/>
        <end position="24"/>
    </location>
</feature>
<feature type="region of interest" description="Disordered" evidence="2">
    <location>
        <begin position="39"/>
        <end position="113"/>
    </location>
</feature>
<gene>
    <name evidence="3" type="ORF">C1702_00265</name>
</gene>
<evidence type="ECO:0000313" key="4">
    <source>
        <dbReference type="Proteomes" id="UP000239406"/>
    </source>
</evidence>